<comment type="caution">
    <text evidence="2">The sequence shown here is derived from an EMBL/GenBank/DDBJ whole genome shotgun (WGS) entry which is preliminary data.</text>
</comment>
<evidence type="ECO:0000256" key="1">
    <source>
        <dbReference type="SAM" id="SignalP"/>
    </source>
</evidence>
<feature type="chain" id="PRO_5038984572" description="Lipoprotein" evidence="1">
    <location>
        <begin position="28"/>
        <end position="231"/>
    </location>
</feature>
<gene>
    <name evidence="2" type="ORF">Voc01_001570</name>
</gene>
<name>A0A8J3ZPM2_9ACTN</name>
<organism evidence="2 3">
    <name type="scientific">Virgisporangium ochraceum</name>
    <dbReference type="NCBI Taxonomy" id="65505"/>
    <lineage>
        <taxon>Bacteria</taxon>
        <taxon>Bacillati</taxon>
        <taxon>Actinomycetota</taxon>
        <taxon>Actinomycetes</taxon>
        <taxon>Micromonosporales</taxon>
        <taxon>Micromonosporaceae</taxon>
        <taxon>Virgisporangium</taxon>
    </lineage>
</organism>
<dbReference type="RefSeq" id="WP_203925237.1">
    <property type="nucleotide sequence ID" value="NZ_BOPH01000001.1"/>
</dbReference>
<keyword evidence="3" id="KW-1185">Reference proteome</keyword>
<keyword evidence="1" id="KW-0732">Signal</keyword>
<accession>A0A8J3ZPM2</accession>
<dbReference type="Proteomes" id="UP000635606">
    <property type="component" value="Unassembled WGS sequence"/>
</dbReference>
<dbReference type="EMBL" id="BOPH01000001">
    <property type="protein sequence ID" value="GIJ65240.1"/>
    <property type="molecule type" value="Genomic_DNA"/>
</dbReference>
<reference evidence="2" key="1">
    <citation type="submission" date="2021-01" db="EMBL/GenBank/DDBJ databases">
        <title>Whole genome shotgun sequence of Virgisporangium ochraceum NBRC 16418.</title>
        <authorList>
            <person name="Komaki H."/>
            <person name="Tamura T."/>
        </authorList>
    </citation>
    <scope>NUCLEOTIDE SEQUENCE</scope>
    <source>
        <strain evidence="2">NBRC 16418</strain>
    </source>
</reference>
<evidence type="ECO:0000313" key="2">
    <source>
        <dbReference type="EMBL" id="GIJ65240.1"/>
    </source>
</evidence>
<proteinExistence type="predicted"/>
<evidence type="ECO:0008006" key="4">
    <source>
        <dbReference type="Google" id="ProtNLM"/>
    </source>
</evidence>
<sequence>MRSSRGRFVAALAVVTALLAPAGCTRAAADEPALLNDLATRLDRAGDLTFTAEYRLDGGAEAMIAQAQKPRRAAYVHPGGKAVFTETELANCLGSRCTLKAPPSPGAEPALDLLATTASDEPAPSPSPGSPAAAGLVAPSAAVRLVSSAMTDGATVTRYRKTIAGEPSTCVGVHGPTGFTTCVTAGGLLGSFTGTVDGTLYSFELTTYTATADAAAFELPAGAEIDDQRPD</sequence>
<dbReference type="AlphaFoldDB" id="A0A8J3ZPM2"/>
<feature type="signal peptide" evidence="1">
    <location>
        <begin position="1"/>
        <end position="27"/>
    </location>
</feature>
<evidence type="ECO:0000313" key="3">
    <source>
        <dbReference type="Proteomes" id="UP000635606"/>
    </source>
</evidence>
<protein>
    <recommendedName>
        <fullName evidence="4">Lipoprotein</fullName>
    </recommendedName>
</protein>